<accession>N1JEK2</accession>
<comment type="subcellular location">
    <subcellularLocation>
        <location evidence="1">Nucleus</location>
    </subcellularLocation>
</comment>
<dbReference type="GO" id="GO:0005524">
    <property type="term" value="F:ATP binding"/>
    <property type="evidence" value="ECO:0007669"/>
    <property type="project" value="UniProtKB-KW"/>
</dbReference>
<dbReference type="Gene3D" id="3.40.50.300">
    <property type="entry name" value="P-loop containing nucleotide triphosphate hydrolases"/>
    <property type="match status" value="1"/>
</dbReference>
<keyword evidence="5" id="KW-0067">ATP-binding</keyword>
<dbReference type="eggNOG" id="KOG1968">
    <property type="taxonomic scope" value="Eukaryota"/>
</dbReference>
<dbReference type="InterPro" id="IPR003959">
    <property type="entry name" value="ATPase_AAA_core"/>
</dbReference>
<evidence type="ECO:0000256" key="7">
    <source>
        <dbReference type="SAM" id="MobiDB-lite"/>
    </source>
</evidence>
<dbReference type="EMBL" id="CAUH01002352">
    <property type="protein sequence ID" value="CCU76337.1"/>
    <property type="molecule type" value="Genomic_DNA"/>
</dbReference>
<feature type="compositionally biased region" description="Basic and acidic residues" evidence="7">
    <location>
        <begin position="203"/>
        <end position="220"/>
    </location>
</feature>
<reference evidence="9 10" key="1">
    <citation type="journal article" date="2010" name="Science">
        <title>Genome expansion and gene loss in powdery mildew fungi reveal tradeoffs in extreme parasitism.</title>
        <authorList>
            <person name="Spanu P.D."/>
            <person name="Abbott J.C."/>
            <person name="Amselem J."/>
            <person name="Burgis T.A."/>
            <person name="Soanes D.M."/>
            <person name="Stueber K."/>
            <person name="Ver Loren van Themaat E."/>
            <person name="Brown J.K.M."/>
            <person name="Butcher S.A."/>
            <person name="Gurr S.J."/>
            <person name="Lebrun M.-H."/>
            <person name="Ridout C.J."/>
            <person name="Schulze-Lefert P."/>
            <person name="Talbot N.J."/>
            <person name="Ahmadinejad N."/>
            <person name="Ametz C."/>
            <person name="Barton G.R."/>
            <person name="Benjdia M."/>
            <person name="Bidzinski P."/>
            <person name="Bindschedler L.V."/>
            <person name="Both M."/>
            <person name="Brewer M.T."/>
            <person name="Cadle-Davidson L."/>
            <person name="Cadle-Davidson M.M."/>
            <person name="Collemare J."/>
            <person name="Cramer R."/>
            <person name="Frenkel O."/>
            <person name="Godfrey D."/>
            <person name="Harriman J."/>
            <person name="Hoede C."/>
            <person name="King B.C."/>
            <person name="Klages S."/>
            <person name="Kleemann J."/>
            <person name="Knoll D."/>
            <person name="Koti P.S."/>
            <person name="Kreplak J."/>
            <person name="Lopez-Ruiz F.J."/>
            <person name="Lu X."/>
            <person name="Maekawa T."/>
            <person name="Mahanil S."/>
            <person name="Micali C."/>
            <person name="Milgroom M.G."/>
            <person name="Montana G."/>
            <person name="Noir S."/>
            <person name="O'Connell R.J."/>
            <person name="Oberhaensli S."/>
            <person name="Parlange F."/>
            <person name="Pedersen C."/>
            <person name="Quesneville H."/>
            <person name="Reinhardt R."/>
            <person name="Rott M."/>
            <person name="Sacristan S."/>
            <person name="Schmidt S.M."/>
            <person name="Schoen M."/>
            <person name="Skamnioti P."/>
            <person name="Sommer H."/>
            <person name="Stephens A."/>
            <person name="Takahara H."/>
            <person name="Thordal-Christensen H."/>
            <person name="Vigouroux M."/>
            <person name="Wessling R."/>
            <person name="Wicker T."/>
            <person name="Panstruga R."/>
        </authorList>
    </citation>
    <scope>NUCLEOTIDE SEQUENCE [LARGE SCALE GENOMIC DNA]</scope>
    <source>
        <strain evidence="9">DH14</strain>
    </source>
</reference>
<keyword evidence="6" id="KW-0539">Nucleus</keyword>
<dbReference type="HOGENOM" id="CLU_469322_0_0_1"/>
<feature type="compositionally biased region" description="Basic and acidic residues" evidence="7">
    <location>
        <begin position="416"/>
        <end position="434"/>
    </location>
</feature>
<dbReference type="Gene3D" id="3.40.50.10190">
    <property type="entry name" value="BRCT domain"/>
    <property type="match status" value="1"/>
</dbReference>
<dbReference type="GO" id="GO:0005663">
    <property type="term" value="C:DNA replication factor C complex"/>
    <property type="evidence" value="ECO:0007669"/>
    <property type="project" value="EnsemblFungi"/>
</dbReference>
<dbReference type="SUPFAM" id="SSF52540">
    <property type="entry name" value="P-loop containing nucleoside triphosphate hydrolases"/>
    <property type="match status" value="1"/>
</dbReference>
<dbReference type="InterPro" id="IPR027417">
    <property type="entry name" value="P-loop_NTPase"/>
</dbReference>
<keyword evidence="4" id="KW-0547">Nucleotide-binding</keyword>
<dbReference type="GO" id="GO:0070914">
    <property type="term" value="P:UV-damage excision repair"/>
    <property type="evidence" value="ECO:0007669"/>
    <property type="project" value="EnsemblFungi"/>
</dbReference>
<evidence type="ECO:0000256" key="4">
    <source>
        <dbReference type="ARBA" id="ARBA00022741"/>
    </source>
</evidence>
<dbReference type="OrthoDB" id="446168at2759"/>
<dbReference type="STRING" id="546991.N1JEK2"/>
<dbReference type="Pfam" id="PF00533">
    <property type="entry name" value="BRCT"/>
    <property type="match status" value="1"/>
</dbReference>
<dbReference type="InParanoid" id="N1JEK2"/>
<dbReference type="GO" id="GO:0003682">
    <property type="term" value="F:chromatin binding"/>
    <property type="evidence" value="ECO:0007669"/>
    <property type="project" value="EnsemblFungi"/>
</dbReference>
<dbReference type="CDD" id="cd00009">
    <property type="entry name" value="AAA"/>
    <property type="match status" value="1"/>
</dbReference>
<dbReference type="FunFam" id="3.40.50.10190:FF:000001">
    <property type="entry name" value="Replication factor C subunit 1"/>
    <property type="match status" value="1"/>
</dbReference>
<organism evidence="9 10">
    <name type="scientific">Blumeria graminis f. sp. hordei (strain DH14)</name>
    <name type="common">Barley powdery mildew</name>
    <name type="synonym">Oidium monilioides f. sp. hordei</name>
    <dbReference type="NCBI Taxonomy" id="546991"/>
    <lineage>
        <taxon>Eukaryota</taxon>
        <taxon>Fungi</taxon>
        <taxon>Dikarya</taxon>
        <taxon>Ascomycota</taxon>
        <taxon>Pezizomycotina</taxon>
        <taxon>Leotiomycetes</taxon>
        <taxon>Erysiphales</taxon>
        <taxon>Erysiphaceae</taxon>
        <taxon>Blumeria</taxon>
        <taxon>Blumeria hordei</taxon>
    </lineage>
</organism>
<keyword evidence="3" id="KW-0235">DNA replication</keyword>
<dbReference type="GO" id="GO:1902983">
    <property type="term" value="P:DNA strand elongation involved in mitotic DNA replication"/>
    <property type="evidence" value="ECO:0007669"/>
    <property type="project" value="EnsemblFungi"/>
</dbReference>
<dbReference type="InterPro" id="IPR036420">
    <property type="entry name" value="BRCT_dom_sf"/>
</dbReference>
<keyword evidence="10" id="KW-1185">Reference proteome</keyword>
<evidence type="ECO:0000313" key="10">
    <source>
        <dbReference type="Proteomes" id="UP000015441"/>
    </source>
</evidence>
<dbReference type="Proteomes" id="UP000015441">
    <property type="component" value="Unassembled WGS sequence"/>
</dbReference>
<dbReference type="GO" id="GO:0006272">
    <property type="term" value="P:leading strand elongation"/>
    <property type="evidence" value="ECO:0007669"/>
    <property type="project" value="EnsemblFungi"/>
</dbReference>
<feature type="region of interest" description="Disordered" evidence="7">
    <location>
        <begin position="257"/>
        <end position="278"/>
    </location>
</feature>
<dbReference type="GO" id="GO:0006298">
    <property type="term" value="P:mismatch repair"/>
    <property type="evidence" value="ECO:0007669"/>
    <property type="project" value="EnsemblFungi"/>
</dbReference>
<evidence type="ECO:0000256" key="2">
    <source>
        <dbReference type="ARBA" id="ARBA00006116"/>
    </source>
</evidence>
<feature type="region of interest" description="Disordered" evidence="7">
    <location>
        <begin position="182"/>
        <end position="226"/>
    </location>
</feature>
<dbReference type="PROSITE" id="PS50172">
    <property type="entry name" value="BRCT"/>
    <property type="match status" value="1"/>
</dbReference>
<dbReference type="GO" id="GO:0005634">
    <property type="term" value="C:nucleus"/>
    <property type="evidence" value="ECO:0007669"/>
    <property type="project" value="UniProtKB-SubCell"/>
</dbReference>
<dbReference type="GO" id="GO:0016887">
    <property type="term" value="F:ATP hydrolysis activity"/>
    <property type="evidence" value="ECO:0007669"/>
    <property type="project" value="InterPro"/>
</dbReference>
<feature type="region of interest" description="Disordered" evidence="7">
    <location>
        <begin position="416"/>
        <end position="440"/>
    </location>
</feature>
<dbReference type="InterPro" id="IPR001357">
    <property type="entry name" value="BRCT_dom"/>
</dbReference>
<dbReference type="SUPFAM" id="SSF52113">
    <property type="entry name" value="BRCT domain"/>
    <property type="match status" value="1"/>
</dbReference>
<dbReference type="Pfam" id="PF00004">
    <property type="entry name" value="AAA"/>
    <property type="match status" value="1"/>
</dbReference>
<name>N1JEK2_BLUG1</name>
<dbReference type="GO" id="GO:0003677">
    <property type="term" value="F:DNA binding"/>
    <property type="evidence" value="ECO:0007669"/>
    <property type="project" value="TreeGrafter"/>
</dbReference>
<sequence length="587" mass="64547">MPIGNQRFFGGQPPPNLADHEQVDMIKKRSIIKLILFIKGLCLISNVESRRVIEDSDDDDEIVPNCEKLVKEYPAKEKTAKNENSEAVAISTSDYFASKSKPRNINITQTSASTSGADAKDSSQGHSNVISPAGAYDQDANITDKKHENQNDHILKTRSSNGPKKDSMCIEILSDDEEAPKIKKHATRNAAAKASKIATRKAKNTDKDSVKTNAETKDDTLSAETTVKNTSCKKQASVEIKSDGQDFNTTVKSVNPVKQKPQMQKNLKVPKNEEPETSSVQAILDSITTVRAPSPPPKDPDAMRIWKNLQREEQRSKYIPNKTAEIPEGQENCLAGLTFVLTGWLGSLEREEVQELIERYGGKITGAPSRRTSFVVLGSEAGLRKLKKIKELSLKSIDEDGLFELIPKKKAEMEKTEIESKKMELQEKKNDSRSRGSSKNTWHYSIESKVGTTIITTMDKQIALKYNFQKRGPDGLGGYRTIMIHGPRGIGKTTAAHLAAKLAGYDVIEGNACNTRSKKLVESGLSEVMNNKSLLGYFSEHGKATTDGKKNILLIMDEVDGMSAGDRGGVGALAQVCRKSNVPMILI</sequence>
<evidence type="ECO:0000259" key="8">
    <source>
        <dbReference type="PROSITE" id="PS50172"/>
    </source>
</evidence>
<evidence type="ECO:0000256" key="3">
    <source>
        <dbReference type="ARBA" id="ARBA00022705"/>
    </source>
</evidence>
<dbReference type="AlphaFoldDB" id="N1JEK2"/>
<comment type="caution">
    <text evidence="9">The sequence shown here is derived from an EMBL/GenBank/DDBJ whole genome shotgun (WGS) entry which is preliminary data.</text>
</comment>
<evidence type="ECO:0000313" key="9">
    <source>
        <dbReference type="EMBL" id="CCU76337.1"/>
    </source>
</evidence>
<dbReference type="GO" id="GO:0003689">
    <property type="term" value="F:DNA clamp loader activity"/>
    <property type="evidence" value="ECO:0007669"/>
    <property type="project" value="EnsemblFungi"/>
</dbReference>
<dbReference type="CDD" id="cd17752">
    <property type="entry name" value="BRCT_RFC1"/>
    <property type="match status" value="1"/>
</dbReference>
<feature type="compositionally biased region" description="Basic and acidic residues" evidence="7">
    <location>
        <begin position="142"/>
        <end position="155"/>
    </location>
</feature>
<evidence type="ECO:0000256" key="5">
    <source>
        <dbReference type="ARBA" id="ARBA00022840"/>
    </source>
</evidence>
<gene>
    <name evidence="9" type="ORF">BGHDH14_bgh06350</name>
</gene>
<protein>
    <submittedName>
        <fullName evidence="9">Replication factor C subunit 1</fullName>
    </submittedName>
</protein>
<feature type="region of interest" description="Disordered" evidence="7">
    <location>
        <begin position="110"/>
        <end position="166"/>
    </location>
</feature>
<dbReference type="PANTHER" id="PTHR23389">
    <property type="entry name" value="CHROMOSOME TRANSMISSION FIDELITY FACTOR 18"/>
    <property type="match status" value="1"/>
</dbReference>
<feature type="domain" description="BRCT" evidence="8">
    <location>
        <begin position="329"/>
        <end position="410"/>
    </location>
</feature>
<evidence type="ECO:0000256" key="6">
    <source>
        <dbReference type="ARBA" id="ARBA00023242"/>
    </source>
</evidence>
<comment type="similarity">
    <text evidence="2">Belongs to the activator 1 large subunit family.</text>
</comment>
<dbReference type="SMART" id="SM00292">
    <property type="entry name" value="BRCT"/>
    <property type="match status" value="1"/>
</dbReference>
<proteinExistence type="inferred from homology"/>
<evidence type="ECO:0000256" key="1">
    <source>
        <dbReference type="ARBA" id="ARBA00004123"/>
    </source>
</evidence>
<dbReference type="PANTHER" id="PTHR23389:SF6">
    <property type="entry name" value="REPLICATION FACTOR C SUBUNIT 1"/>
    <property type="match status" value="1"/>
</dbReference>